<evidence type="ECO:0000313" key="1">
    <source>
        <dbReference type="EMBL" id="GAG91553.1"/>
    </source>
</evidence>
<proteinExistence type="predicted"/>
<accession>X1C581</accession>
<dbReference type="AlphaFoldDB" id="X1C581"/>
<sequence length="54" mass="6335">MEDSLNASLNIDGYIDSLYLENLKGVRYLLVYTYLETFLEGKEDNEDREKNNVN</sequence>
<name>X1C581_9ZZZZ</name>
<gene>
    <name evidence="1" type="ORF">S01H4_42484</name>
</gene>
<protein>
    <submittedName>
        <fullName evidence="1">Uncharacterized protein</fullName>
    </submittedName>
</protein>
<comment type="caution">
    <text evidence="1">The sequence shown here is derived from an EMBL/GenBank/DDBJ whole genome shotgun (WGS) entry which is preliminary data.</text>
</comment>
<organism evidence="1">
    <name type="scientific">marine sediment metagenome</name>
    <dbReference type="NCBI Taxonomy" id="412755"/>
    <lineage>
        <taxon>unclassified sequences</taxon>
        <taxon>metagenomes</taxon>
        <taxon>ecological metagenomes</taxon>
    </lineage>
</organism>
<dbReference type="EMBL" id="BART01023332">
    <property type="protein sequence ID" value="GAG91553.1"/>
    <property type="molecule type" value="Genomic_DNA"/>
</dbReference>
<feature type="non-terminal residue" evidence="1">
    <location>
        <position position="54"/>
    </location>
</feature>
<reference evidence="1" key="1">
    <citation type="journal article" date="2014" name="Front. Microbiol.">
        <title>High frequency of phylogenetically diverse reductive dehalogenase-homologous genes in deep subseafloor sedimentary metagenomes.</title>
        <authorList>
            <person name="Kawai M."/>
            <person name="Futagami T."/>
            <person name="Toyoda A."/>
            <person name="Takaki Y."/>
            <person name="Nishi S."/>
            <person name="Hori S."/>
            <person name="Arai W."/>
            <person name="Tsubouchi T."/>
            <person name="Morono Y."/>
            <person name="Uchiyama I."/>
            <person name="Ito T."/>
            <person name="Fujiyama A."/>
            <person name="Inagaki F."/>
            <person name="Takami H."/>
        </authorList>
    </citation>
    <scope>NUCLEOTIDE SEQUENCE</scope>
    <source>
        <strain evidence="1">Expedition CK06-06</strain>
    </source>
</reference>